<proteinExistence type="predicted"/>
<dbReference type="Proteomes" id="UP001529510">
    <property type="component" value="Unassembled WGS sequence"/>
</dbReference>
<keyword evidence="3" id="KW-1185">Reference proteome</keyword>
<dbReference type="EMBL" id="JAMKFB020000003">
    <property type="protein sequence ID" value="KAL0198029.1"/>
    <property type="molecule type" value="Genomic_DNA"/>
</dbReference>
<protein>
    <recommendedName>
        <fullName evidence="4">NADH dehydrogenase subunit 6</fullName>
    </recommendedName>
</protein>
<evidence type="ECO:0000256" key="1">
    <source>
        <dbReference type="SAM" id="Phobius"/>
    </source>
</evidence>
<keyword evidence="1" id="KW-0812">Transmembrane</keyword>
<evidence type="ECO:0008006" key="4">
    <source>
        <dbReference type="Google" id="ProtNLM"/>
    </source>
</evidence>
<accession>A0ABD0RHL9</accession>
<feature type="non-terminal residue" evidence="2">
    <location>
        <position position="1"/>
    </location>
</feature>
<feature type="transmembrane region" description="Helical" evidence="1">
    <location>
        <begin position="15"/>
        <end position="41"/>
    </location>
</feature>
<name>A0ABD0RHL9_CIRMR</name>
<dbReference type="AlphaFoldDB" id="A0ABD0RHL9"/>
<feature type="non-terminal residue" evidence="2">
    <location>
        <position position="58"/>
    </location>
</feature>
<gene>
    <name evidence="2" type="ORF">M9458_006569</name>
</gene>
<reference evidence="2 3" key="1">
    <citation type="submission" date="2024-05" db="EMBL/GenBank/DDBJ databases">
        <title>Genome sequencing and assembly of Indian major carp, Cirrhinus mrigala (Hamilton, 1822).</title>
        <authorList>
            <person name="Mohindra V."/>
            <person name="Chowdhury L.M."/>
            <person name="Lal K."/>
            <person name="Jena J.K."/>
        </authorList>
    </citation>
    <scope>NUCLEOTIDE SEQUENCE [LARGE SCALE GENOMIC DNA]</scope>
    <source>
        <strain evidence="2">CM1030</strain>
        <tissue evidence="2">Blood</tissue>
    </source>
</reference>
<sequence length="58" mass="6220">SINSILVVSCSTMEIFGPICSLVLVFSSTLMVISSACLSWWSSAPPWLPALPALPWLP</sequence>
<evidence type="ECO:0000313" key="2">
    <source>
        <dbReference type="EMBL" id="KAL0198029.1"/>
    </source>
</evidence>
<organism evidence="2 3">
    <name type="scientific">Cirrhinus mrigala</name>
    <name type="common">Mrigala</name>
    <dbReference type="NCBI Taxonomy" id="683832"/>
    <lineage>
        <taxon>Eukaryota</taxon>
        <taxon>Metazoa</taxon>
        <taxon>Chordata</taxon>
        <taxon>Craniata</taxon>
        <taxon>Vertebrata</taxon>
        <taxon>Euteleostomi</taxon>
        <taxon>Actinopterygii</taxon>
        <taxon>Neopterygii</taxon>
        <taxon>Teleostei</taxon>
        <taxon>Ostariophysi</taxon>
        <taxon>Cypriniformes</taxon>
        <taxon>Cyprinidae</taxon>
        <taxon>Labeoninae</taxon>
        <taxon>Labeonini</taxon>
        <taxon>Cirrhinus</taxon>
    </lineage>
</organism>
<evidence type="ECO:0000313" key="3">
    <source>
        <dbReference type="Proteomes" id="UP001529510"/>
    </source>
</evidence>
<keyword evidence="1" id="KW-0472">Membrane</keyword>
<comment type="caution">
    <text evidence="2">The sequence shown here is derived from an EMBL/GenBank/DDBJ whole genome shotgun (WGS) entry which is preliminary data.</text>
</comment>
<keyword evidence="1" id="KW-1133">Transmembrane helix</keyword>